<keyword evidence="3" id="KW-1185">Reference proteome</keyword>
<evidence type="ECO:0000259" key="1">
    <source>
        <dbReference type="Pfam" id="PF03732"/>
    </source>
</evidence>
<dbReference type="Pfam" id="PF03732">
    <property type="entry name" value="Retrotrans_gag"/>
    <property type="match status" value="1"/>
</dbReference>
<dbReference type="AlphaFoldDB" id="A0A151T320"/>
<organism evidence="2 3">
    <name type="scientific">Cajanus cajan</name>
    <name type="common">Pigeon pea</name>
    <name type="synonym">Cajanus indicus</name>
    <dbReference type="NCBI Taxonomy" id="3821"/>
    <lineage>
        <taxon>Eukaryota</taxon>
        <taxon>Viridiplantae</taxon>
        <taxon>Streptophyta</taxon>
        <taxon>Embryophyta</taxon>
        <taxon>Tracheophyta</taxon>
        <taxon>Spermatophyta</taxon>
        <taxon>Magnoliopsida</taxon>
        <taxon>eudicotyledons</taxon>
        <taxon>Gunneridae</taxon>
        <taxon>Pentapetalae</taxon>
        <taxon>rosids</taxon>
        <taxon>fabids</taxon>
        <taxon>Fabales</taxon>
        <taxon>Fabaceae</taxon>
        <taxon>Papilionoideae</taxon>
        <taxon>50 kb inversion clade</taxon>
        <taxon>NPAAA clade</taxon>
        <taxon>indigoferoid/millettioid clade</taxon>
        <taxon>Phaseoleae</taxon>
        <taxon>Cajanus</taxon>
    </lineage>
</organism>
<accession>A0A151T320</accession>
<dbReference type="EMBL" id="CM003610">
    <property type="protein sequence ID" value="KYP61434.1"/>
    <property type="molecule type" value="Genomic_DNA"/>
</dbReference>
<name>A0A151T320_CAJCA</name>
<gene>
    <name evidence="2" type="ORF">KK1_015923</name>
</gene>
<evidence type="ECO:0000313" key="2">
    <source>
        <dbReference type="EMBL" id="KYP61434.1"/>
    </source>
</evidence>
<dbReference type="Proteomes" id="UP000075243">
    <property type="component" value="Chromosome 8"/>
</dbReference>
<dbReference type="InterPro" id="IPR005162">
    <property type="entry name" value="Retrotrans_gag_dom"/>
</dbReference>
<protein>
    <recommendedName>
        <fullName evidence="1">Retrotransposon gag domain-containing protein</fullName>
    </recommendedName>
</protein>
<evidence type="ECO:0000313" key="3">
    <source>
        <dbReference type="Proteomes" id="UP000075243"/>
    </source>
</evidence>
<reference evidence="2 3" key="1">
    <citation type="journal article" date="2012" name="Nat. Biotechnol.">
        <title>Draft genome sequence of pigeonpea (Cajanus cajan), an orphan legume crop of resource-poor farmers.</title>
        <authorList>
            <person name="Varshney R.K."/>
            <person name="Chen W."/>
            <person name="Li Y."/>
            <person name="Bharti A.K."/>
            <person name="Saxena R.K."/>
            <person name="Schlueter J.A."/>
            <person name="Donoghue M.T."/>
            <person name="Azam S."/>
            <person name="Fan G."/>
            <person name="Whaley A.M."/>
            <person name="Farmer A.D."/>
            <person name="Sheridan J."/>
            <person name="Iwata A."/>
            <person name="Tuteja R."/>
            <person name="Penmetsa R.V."/>
            <person name="Wu W."/>
            <person name="Upadhyaya H.D."/>
            <person name="Yang S.P."/>
            <person name="Shah T."/>
            <person name="Saxena K.B."/>
            <person name="Michael T."/>
            <person name="McCombie W.R."/>
            <person name="Yang B."/>
            <person name="Zhang G."/>
            <person name="Yang H."/>
            <person name="Wang J."/>
            <person name="Spillane C."/>
            <person name="Cook D.R."/>
            <person name="May G.D."/>
            <person name="Xu X."/>
            <person name="Jackson S.A."/>
        </authorList>
    </citation>
    <scope>NUCLEOTIDE SEQUENCE [LARGE SCALE GENOMIC DNA]</scope>
    <source>
        <strain evidence="3">cv. Asha</strain>
    </source>
</reference>
<sequence>MLVGEAEHWWRGTHHMLTTRGVVLDWECFRRMFLEKYFPESVRHAKEAEFMRLH</sequence>
<dbReference type="Gramene" id="C.cajan_15479.t">
    <property type="protein sequence ID" value="C.cajan_15479.t.cds1"/>
    <property type="gene ID" value="C.cajan_15479"/>
</dbReference>
<proteinExistence type="predicted"/>
<feature type="domain" description="Retrotransposon gag" evidence="1">
    <location>
        <begin position="2"/>
        <end position="53"/>
    </location>
</feature>